<reference evidence="5" key="1">
    <citation type="submission" date="2009-04" db="EMBL/GenBank/DDBJ databases">
        <title>Clostridium cellulovorans cellulosomal and noncellulosomal genes.</title>
        <authorList>
            <person name="Tamaru Y."/>
        </authorList>
    </citation>
    <scope>NUCLEOTIDE SEQUENCE</scope>
</reference>
<name>A0A173N0F8_CLOCL</name>
<dbReference type="EMBL" id="AB499293">
    <property type="protein sequence ID" value="BAV13192.1"/>
    <property type="molecule type" value="Genomic_DNA"/>
</dbReference>
<evidence type="ECO:0000256" key="1">
    <source>
        <dbReference type="ARBA" id="ARBA00022801"/>
    </source>
</evidence>
<sequence>MGKIIKRGILVLLILIAAITIWILITLGKVGMGPCKFLLYNKKPVLLSEQKFAIAEKEFSCVVNGEKISGTIYIPEDERRSREILIISPGFNSTEAMLASKAKSFAISGTPAVVFDFRGGSSSGKSEGDSTNMSISTEMSDLNAVIGYVQGLEWVNKEKIYLLGESMGGLVSALTAAEHKDIAGLVLCFPALDKAESTRKTFSNMDKIPDTINMFGLLTGKKLWQELYEMDVYEKIKKYTGPVIIMHGTKDPAVDLSYSEKANNVYTNSQLFVVEGAGHGFNGDDEKSVLKTIYAFIHKQ</sequence>
<dbReference type="OMA" id="MSISTEM"/>
<proteinExistence type="predicted"/>
<feature type="transmembrane region" description="Helical" evidence="2">
    <location>
        <begin position="9"/>
        <end position="28"/>
    </location>
</feature>
<dbReference type="SUPFAM" id="SSF53474">
    <property type="entry name" value="alpha/beta-Hydrolases"/>
    <property type="match status" value="1"/>
</dbReference>
<dbReference type="InterPro" id="IPR050261">
    <property type="entry name" value="FrsA_esterase"/>
</dbReference>
<evidence type="ECO:0000313" key="5">
    <source>
        <dbReference type="EMBL" id="BAV13192.1"/>
    </source>
</evidence>
<dbReference type="GO" id="GO:0052689">
    <property type="term" value="F:carboxylic ester hydrolase activity"/>
    <property type="evidence" value="ECO:0007669"/>
    <property type="project" value="UniProtKB-ARBA"/>
</dbReference>
<keyword evidence="1 5" id="KW-0378">Hydrolase</keyword>
<feature type="domain" description="Serine aminopeptidase S33" evidence="4">
    <location>
        <begin position="81"/>
        <end position="200"/>
    </location>
</feature>
<dbReference type="InterPro" id="IPR029058">
    <property type="entry name" value="AB_hydrolase_fold"/>
</dbReference>
<dbReference type="AlphaFoldDB" id="A0A173N0F8"/>
<organism evidence="5">
    <name type="scientific">Clostridium cellulovorans</name>
    <dbReference type="NCBI Taxonomy" id="1493"/>
    <lineage>
        <taxon>Bacteria</taxon>
        <taxon>Bacillati</taxon>
        <taxon>Bacillota</taxon>
        <taxon>Clostridia</taxon>
        <taxon>Eubacteriales</taxon>
        <taxon>Clostridiaceae</taxon>
        <taxon>Clostridium</taxon>
    </lineage>
</organism>
<evidence type="ECO:0000259" key="3">
    <source>
        <dbReference type="Pfam" id="PF08386"/>
    </source>
</evidence>
<gene>
    <name evidence="5" type="primary">Absh</name>
</gene>
<keyword evidence="2" id="KW-0812">Transmembrane</keyword>
<dbReference type="InterPro" id="IPR022742">
    <property type="entry name" value="Hydrolase_4"/>
</dbReference>
<evidence type="ECO:0000259" key="4">
    <source>
        <dbReference type="Pfam" id="PF12146"/>
    </source>
</evidence>
<protein>
    <submittedName>
        <fullName evidence="5">Alpha/beta superfamily hydrolase</fullName>
    </submittedName>
</protein>
<dbReference type="PANTHER" id="PTHR22946:SF9">
    <property type="entry name" value="POLYKETIDE TRANSFERASE AF380"/>
    <property type="match status" value="1"/>
</dbReference>
<dbReference type="Pfam" id="PF08386">
    <property type="entry name" value="Abhydrolase_4"/>
    <property type="match status" value="1"/>
</dbReference>
<dbReference type="InterPro" id="IPR013595">
    <property type="entry name" value="Pept_S33_TAP-like_C"/>
</dbReference>
<dbReference type="PANTHER" id="PTHR22946">
    <property type="entry name" value="DIENELACTONE HYDROLASE DOMAIN-CONTAINING PROTEIN-RELATED"/>
    <property type="match status" value="1"/>
</dbReference>
<keyword evidence="2" id="KW-1133">Transmembrane helix</keyword>
<keyword evidence="2" id="KW-0472">Membrane</keyword>
<dbReference type="Pfam" id="PF12146">
    <property type="entry name" value="Hydrolase_4"/>
    <property type="match status" value="1"/>
</dbReference>
<evidence type="ECO:0000256" key="2">
    <source>
        <dbReference type="SAM" id="Phobius"/>
    </source>
</evidence>
<feature type="domain" description="Peptidase S33 tripeptidyl aminopeptidase-like C-terminal" evidence="3">
    <location>
        <begin position="238"/>
        <end position="298"/>
    </location>
</feature>
<dbReference type="Gene3D" id="3.40.50.1820">
    <property type="entry name" value="alpha/beta hydrolase"/>
    <property type="match status" value="1"/>
</dbReference>
<accession>A0A173N0F8</accession>